<dbReference type="GO" id="GO:0048513">
    <property type="term" value="P:animal organ development"/>
    <property type="evidence" value="ECO:0007669"/>
    <property type="project" value="UniProtKB-ARBA"/>
</dbReference>
<keyword evidence="5" id="KW-1015">Disulfide bond</keyword>
<evidence type="ECO:0000256" key="6">
    <source>
        <dbReference type="ARBA" id="ARBA00023180"/>
    </source>
</evidence>
<accession>A0A7J8I5S5</accession>
<proteinExistence type="inferred from homology"/>
<dbReference type="EMBL" id="JACASF010000004">
    <property type="protein sequence ID" value="KAF6479610.1"/>
    <property type="molecule type" value="Genomic_DNA"/>
</dbReference>
<evidence type="ECO:0000313" key="12">
    <source>
        <dbReference type="Proteomes" id="UP000550707"/>
    </source>
</evidence>
<dbReference type="Gene3D" id="2.10.90.10">
    <property type="entry name" value="Cystine-knot cytokines"/>
    <property type="match status" value="1"/>
</dbReference>
<dbReference type="InterPro" id="IPR016860">
    <property type="entry name" value="Cerberus"/>
</dbReference>
<dbReference type="SMART" id="SM00041">
    <property type="entry name" value="CT"/>
    <property type="match status" value="1"/>
</dbReference>
<evidence type="ECO:0000256" key="1">
    <source>
        <dbReference type="ARBA" id="ARBA00004613"/>
    </source>
</evidence>
<evidence type="ECO:0000256" key="3">
    <source>
        <dbReference type="ARBA" id="ARBA00022525"/>
    </source>
</evidence>
<keyword evidence="3 9" id="KW-0964">Secreted</keyword>
<dbReference type="AlphaFoldDB" id="A0A7J8I5S5"/>
<dbReference type="GO" id="GO:0032926">
    <property type="term" value="P:negative regulation of activin receptor signaling pathway"/>
    <property type="evidence" value="ECO:0007669"/>
    <property type="project" value="UniProtKB-ARBA"/>
</dbReference>
<sequence>MILGQLTTILSLLCGAWLPTGLGKPGSQGPPPQPRVATNQTLTLGLGAQASLVPSSAFSSWKAFLNLQKNGHMQIGGLQHGQEVAATMTLPLDPQEVAQEMCKAVPFTQVLSQPGCMAMRLRNHLCFGYCSSFFIPGVDPASLVLCNSCVPTRRHWVPVFLWCRVGSPVSRRRVRTSTVLVERCQCSPKA</sequence>
<dbReference type="PANTHER" id="PTHR15273:SF5">
    <property type="entry name" value="DAN DOMAIN FAMILY MEMBER 5"/>
    <property type="match status" value="1"/>
</dbReference>
<organism evidence="11 12">
    <name type="scientific">Molossus molossus</name>
    <name type="common">Pallas' mastiff bat</name>
    <name type="synonym">Vespertilio molossus</name>
    <dbReference type="NCBI Taxonomy" id="27622"/>
    <lineage>
        <taxon>Eukaryota</taxon>
        <taxon>Metazoa</taxon>
        <taxon>Chordata</taxon>
        <taxon>Craniata</taxon>
        <taxon>Vertebrata</taxon>
        <taxon>Euteleostomi</taxon>
        <taxon>Mammalia</taxon>
        <taxon>Eutheria</taxon>
        <taxon>Laurasiatheria</taxon>
        <taxon>Chiroptera</taxon>
        <taxon>Yangochiroptera</taxon>
        <taxon>Molossidae</taxon>
        <taxon>Molossus</taxon>
    </lineage>
</organism>
<name>A0A7J8I5S5_MOLMO</name>
<reference evidence="11 12" key="1">
    <citation type="journal article" date="2020" name="Nature">
        <title>Six reference-quality genomes reveal evolution of bat adaptations.</title>
        <authorList>
            <person name="Jebb D."/>
            <person name="Huang Z."/>
            <person name="Pippel M."/>
            <person name="Hughes G.M."/>
            <person name="Lavrichenko K."/>
            <person name="Devanna P."/>
            <person name="Winkler S."/>
            <person name="Jermiin L.S."/>
            <person name="Skirmuntt E.C."/>
            <person name="Katzourakis A."/>
            <person name="Burkitt-Gray L."/>
            <person name="Ray D.A."/>
            <person name="Sullivan K.A.M."/>
            <person name="Roscito J.G."/>
            <person name="Kirilenko B.M."/>
            <person name="Davalos L.M."/>
            <person name="Corthals A.P."/>
            <person name="Power M.L."/>
            <person name="Jones G."/>
            <person name="Ransome R.D."/>
            <person name="Dechmann D.K.N."/>
            <person name="Locatelli A.G."/>
            <person name="Puechmaille S.J."/>
            <person name="Fedrigo O."/>
            <person name="Jarvis E.D."/>
            <person name="Hiller M."/>
            <person name="Vernes S.C."/>
            <person name="Myers E.W."/>
            <person name="Teeling E.C."/>
        </authorList>
    </citation>
    <scope>NUCLEOTIDE SEQUENCE [LARGE SCALE GENOMIC DNA]</scope>
    <source>
        <strain evidence="11">MMolMol1</strain>
        <tissue evidence="11">Muscle</tissue>
    </source>
</reference>
<feature type="signal peptide" evidence="9">
    <location>
        <begin position="1"/>
        <end position="23"/>
    </location>
</feature>
<dbReference type="InParanoid" id="A0A7J8I5S5"/>
<gene>
    <name evidence="11" type="ORF">HJG59_003640</name>
</gene>
<dbReference type="PANTHER" id="PTHR15273">
    <property type="entry name" value="DAN DOMAIN FAMILY MEMBER 5"/>
    <property type="match status" value="1"/>
</dbReference>
<keyword evidence="6" id="KW-0325">Glycoprotein</keyword>
<dbReference type="PIRSF" id="PIRSF027807">
    <property type="entry name" value="Cerberus"/>
    <property type="match status" value="1"/>
</dbReference>
<evidence type="ECO:0000256" key="2">
    <source>
        <dbReference type="ARBA" id="ARBA00007872"/>
    </source>
</evidence>
<keyword evidence="4 9" id="KW-0732">Signal</keyword>
<comment type="subcellular location">
    <subcellularLocation>
        <location evidence="1 9">Secreted</location>
    </subcellularLocation>
</comment>
<dbReference type="InterPro" id="IPR029034">
    <property type="entry name" value="Cystine-knot_cytokine"/>
</dbReference>
<feature type="chain" id="PRO_5029998638" description="DAN domain family member 5" evidence="9">
    <location>
        <begin position="24"/>
        <end position="190"/>
    </location>
</feature>
<comment type="similarity">
    <text evidence="2 9">Belongs to the DAN family.</text>
</comment>
<dbReference type="Proteomes" id="UP000550707">
    <property type="component" value="Unassembled WGS sequence"/>
</dbReference>
<comment type="caution">
    <text evidence="11">The sequence shown here is derived from an EMBL/GenBank/DDBJ whole genome shotgun (WGS) entry which is preliminary data.</text>
</comment>
<evidence type="ECO:0000256" key="5">
    <source>
        <dbReference type="ARBA" id="ARBA00023157"/>
    </source>
</evidence>
<evidence type="ECO:0000256" key="7">
    <source>
        <dbReference type="ARBA" id="ARBA00073705"/>
    </source>
</evidence>
<evidence type="ECO:0000259" key="10">
    <source>
        <dbReference type="SMART" id="SM00041"/>
    </source>
</evidence>
<dbReference type="Pfam" id="PF03045">
    <property type="entry name" value="DAN"/>
    <property type="match status" value="1"/>
</dbReference>
<keyword evidence="12" id="KW-1185">Reference proteome</keyword>
<dbReference type="GO" id="GO:0005576">
    <property type="term" value="C:extracellular region"/>
    <property type="evidence" value="ECO:0007669"/>
    <property type="project" value="UniProtKB-SubCell"/>
</dbReference>
<dbReference type="FunFam" id="2.10.90.10:FF:000045">
    <property type="entry name" value="DAN domain BMP antagonist family member 5"/>
    <property type="match status" value="1"/>
</dbReference>
<evidence type="ECO:0000256" key="9">
    <source>
        <dbReference type="PIRNR" id="PIRNR027807"/>
    </source>
</evidence>
<protein>
    <recommendedName>
        <fullName evidence="7">DAN domain family member 5</fullName>
    </recommendedName>
    <alternativeName>
        <fullName evidence="8">Cerberus-like protein 2</fullName>
    </alternativeName>
</protein>
<evidence type="ECO:0000256" key="8">
    <source>
        <dbReference type="ARBA" id="ARBA00077866"/>
    </source>
</evidence>
<feature type="domain" description="CTCK" evidence="10">
    <location>
        <begin position="104"/>
        <end position="190"/>
    </location>
</feature>
<evidence type="ECO:0000256" key="4">
    <source>
        <dbReference type="ARBA" id="ARBA00022729"/>
    </source>
</evidence>
<dbReference type="GO" id="GO:0003002">
    <property type="term" value="P:regionalization"/>
    <property type="evidence" value="ECO:0007669"/>
    <property type="project" value="UniProtKB-ARBA"/>
</dbReference>
<evidence type="ECO:0000313" key="11">
    <source>
        <dbReference type="EMBL" id="KAF6479610.1"/>
    </source>
</evidence>
<dbReference type="InterPro" id="IPR004133">
    <property type="entry name" value="DAN_dom"/>
</dbReference>
<dbReference type="InterPro" id="IPR006207">
    <property type="entry name" value="Cys_knot_C"/>
</dbReference>